<name>A0A6V7S753_PLAVN</name>
<accession>A0A6V7S753</accession>
<evidence type="ECO:0000256" key="1">
    <source>
        <dbReference type="SAM" id="MobiDB-lite"/>
    </source>
</evidence>
<dbReference type="VEuPathDB" id="PlasmoDB:PVBDA_0904340"/>
<evidence type="ECO:0000313" key="2">
    <source>
        <dbReference type="EMBL" id="CAD2092257.1"/>
    </source>
</evidence>
<feature type="compositionally biased region" description="Polar residues" evidence="1">
    <location>
        <begin position="291"/>
        <end position="301"/>
    </location>
</feature>
<organism evidence="2 3">
    <name type="scientific">Plasmodium vinckei brucechwatti</name>
    <dbReference type="NCBI Taxonomy" id="119398"/>
    <lineage>
        <taxon>Eukaryota</taxon>
        <taxon>Sar</taxon>
        <taxon>Alveolata</taxon>
        <taxon>Apicomplexa</taxon>
        <taxon>Aconoidasida</taxon>
        <taxon>Haemosporida</taxon>
        <taxon>Plasmodiidae</taxon>
        <taxon>Plasmodium</taxon>
        <taxon>Plasmodium (Vinckeia)</taxon>
    </lineage>
</organism>
<feature type="region of interest" description="Disordered" evidence="1">
    <location>
        <begin position="280"/>
        <end position="306"/>
    </location>
</feature>
<feature type="compositionally biased region" description="Basic and acidic residues" evidence="1">
    <location>
        <begin position="69"/>
        <end position="80"/>
    </location>
</feature>
<evidence type="ECO:0000313" key="3">
    <source>
        <dbReference type="Proteomes" id="UP000515550"/>
    </source>
</evidence>
<sequence length="595" mass="69434">MLPAKKIEKADLLSLLFYGQSTKKKQKNKNYYLELNHINKVMKNICKVNKNRSKESMLAQTDKEVKTEEKKISKKEREIPEVSTTPEATEENIQKNKYLLKKINGELKELNNLDTSKILKNYIPYTKTDKFDIFTDLTQKKFSYKYYDINNFDNLPTIYQTQNLNTDLVKKCRDASKNAPTDISKHCQCSKKEMKKIKESLNGNPYSSLSNQQNDTSKYLIYPRDQIQRLSCSNINGKNKSKNLINSKKNICNFPSINKSQSLLLQTNDKNCQTSQAKIHKKQKKDHMSSHDQPQTCSHTNMPIKPKRNATTTLLNHSKNMIISKIKTEKNKLTPLHKKEKDLIISLKHYFVNNNKLNKVQKISNLVHKNYNQECSQSKNKLSDKNKTFFENYKQNLTIEKLLGQTARIKSVEKKKYIEKINQYKVISKNSHFVSIYKNKENKNLNDQTVDLANLLCTPGYVGNYLYQSNSTNENLIHNVKNNEKYENELANEQNHIRLANVQVKNEQPNLFFVKNDLHVPKCSNLNEPSKINNIHEECQIKNKINNQFLINQNDEILFHMTKAINSSPTLNLDIQYITLFIELLKNQKKQNLIL</sequence>
<dbReference type="EMBL" id="LR865387">
    <property type="protein sequence ID" value="CAD2092257.1"/>
    <property type="molecule type" value="Genomic_DNA"/>
</dbReference>
<protein>
    <submittedName>
        <fullName evidence="2">Uncharacterized protein</fullName>
    </submittedName>
</protein>
<reference evidence="2 3" key="1">
    <citation type="submission" date="2020-08" db="EMBL/GenBank/DDBJ databases">
        <authorList>
            <person name="Ramaprasad A."/>
        </authorList>
    </citation>
    <scope>NUCLEOTIDE SEQUENCE [LARGE SCALE GENOMIC DNA]</scope>
</reference>
<dbReference type="Proteomes" id="UP000515550">
    <property type="component" value="Chromosome PVBDA_09"/>
</dbReference>
<proteinExistence type="predicted"/>
<gene>
    <name evidence="2" type="ORF">PVBDA_0904340</name>
</gene>
<dbReference type="AlphaFoldDB" id="A0A6V7S753"/>
<feature type="region of interest" description="Disordered" evidence="1">
    <location>
        <begin position="69"/>
        <end position="88"/>
    </location>
</feature>